<dbReference type="EMBL" id="SNRW01006838">
    <property type="protein sequence ID" value="KAA6382333.1"/>
    <property type="molecule type" value="Genomic_DNA"/>
</dbReference>
<dbReference type="OrthoDB" id="188741at2759"/>
<dbReference type="Proteomes" id="UP000324800">
    <property type="component" value="Unassembled WGS sequence"/>
</dbReference>
<comment type="caution">
    <text evidence="2">The sequence shown here is derived from an EMBL/GenBank/DDBJ whole genome shotgun (WGS) entry which is preliminary data.</text>
</comment>
<dbReference type="GO" id="GO:0005737">
    <property type="term" value="C:cytoplasm"/>
    <property type="evidence" value="ECO:0007669"/>
    <property type="project" value="TreeGrafter"/>
</dbReference>
<proteinExistence type="predicted"/>
<accession>A0A5J4VJ95</accession>
<name>A0A5J4VJ95_9EUKA</name>
<gene>
    <name evidence="2" type="ORF">EZS28_022142</name>
</gene>
<evidence type="ECO:0000256" key="1">
    <source>
        <dbReference type="SAM" id="Coils"/>
    </source>
</evidence>
<dbReference type="PANTHER" id="PTHR16275">
    <property type="entry name" value="COILED-COIL DOMAIN-CONTAINING PROTEIN 40"/>
    <property type="match status" value="1"/>
</dbReference>
<evidence type="ECO:0000313" key="2">
    <source>
        <dbReference type="EMBL" id="KAA6382333.1"/>
    </source>
</evidence>
<dbReference type="GO" id="GO:0035082">
    <property type="term" value="P:axoneme assembly"/>
    <property type="evidence" value="ECO:0007669"/>
    <property type="project" value="InterPro"/>
</dbReference>
<reference evidence="2 3" key="1">
    <citation type="submission" date="2019-03" db="EMBL/GenBank/DDBJ databases">
        <title>Single cell metagenomics reveals metabolic interactions within the superorganism composed of flagellate Streblomastix strix and complex community of Bacteroidetes bacteria on its surface.</title>
        <authorList>
            <person name="Treitli S.C."/>
            <person name="Kolisko M."/>
            <person name="Husnik F."/>
            <person name="Keeling P."/>
            <person name="Hampl V."/>
        </authorList>
    </citation>
    <scope>NUCLEOTIDE SEQUENCE [LARGE SCALE GENOMIC DNA]</scope>
    <source>
        <strain evidence="2">ST1C</strain>
    </source>
</reference>
<organism evidence="2 3">
    <name type="scientific">Streblomastix strix</name>
    <dbReference type="NCBI Taxonomy" id="222440"/>
    <lineage>
        <taxon>Eukaryota</taxon>
        <taxon>Metamonada</taxon>
        <taxon>Preaxostyla</taxon>
        <taxon>Oxymonadida</taxon>
        <taxon>Streblomastigidae</taxon>
        <taxon>Streblomastix</taxon>
    </lineage>
</organism>
<dbReference type="AlphaFoldDB" id="A0A5J4VJ95"/>
<dbReference type="InterPro" id="IPR037386">
    <property type="entry name" value="CCDC40"/>
</dbReference>
<feature type="coiled-coil region" evidence="1">
    <location>
        <begin position="2"/>
        <end position="89"/>
    </location>
</feature>
<sequence length="129" mass="15447">MIEDRRQKKVRLERSIDSFEMELDELKEEVKRQQSRMESVKIEICKVKKNDDIFSAENINREARFVNRLQELEEEAVKLEDELDGQRRNDEGMNTEIIDSEQQAMLWNKQPFVNFGLFISSCRDYELLA</sequence>
<keyword evidence="1" id="KW-0175">Coiled coil</keyword>
<protein>
    <submittedName>
        <fullName evidence="2">Uncharacterized protein</fullName>
    </submittedName>
</protein>
<evidence type="ECO:0000313" key="3">
    <source>
        <dbReference type="Proteomes" id="UP000324800"/>
    </source>
</evidence>
<dbReference type="PANTHER" id="PTHR16275:SF8">
    <property type="entry name" value="COILED-COIL DOMAIN-CONTAINING PROTEIN 40"/>
    <property type="match status" value="1"/>
</dbReference>